<keyword evidence="2" id="KW-0378">Hydrolase</keyword>
<sequence>MTAITGHRGGRGLWPENSLTGFREAAKLGCDAIEFDVHLTRAGELIVIHDPTLERTTEGTGEVAALRPEVRADTRLKDSIETIPTLDDVLEVLAPSGVNLHVEIKRDAAGHGYTGISGLVADRLKAHGVAARSHLTSFDITALKECQRLNPEIRRLVSADAAWVDKHGGLEAFLADAADLADIVALRHDYFFEVFDQVTQLWPKDRLCVWTINTPGLVQEWLSRGIGHLTTDDPALALMLRTETAK</sequence>
<evidence type="ECO:0000259" key="1">
    <source>
        <dbReference type="PROSITE" id="PS51704"/>
    </source>
</evidence>
<dbReference type="Pfam" id="PF03009">
    <property type="entry name" value="GDPD"/>
    <property type="match status" value="1"/>
</dbReference>
<proteinExistence type="predicted"/>
<dbReference type="Gene3D" id="3.20.20.190">
    <property type="entry name" value="Phosphatidylinositol (PI) phosphodiesterase"/>
    <property type="match status" value="1"/>
</dbReference>
<dbReference type="InterPro" id="IPR030395">
    <property type="entry name" value="GP_PDE_dom"/>
</dbReference>
<dbReference type="PROSITE" id="PS50007">
    <property type="entry name" value="PIPLC_X_DOMAIN"/>
    <property type="match status" value="1"/>
</dbReference>
<dbReference type="SUPFAM" id="SSF51695">
    <property type="entry name" value="PLC-like phosphodiesterases"/>
    <property type="match status" value="1"/>
</dbReference>
<dbReference type="EC" id="3.1.4.46" evidence="2"/>
<keyword evidence="3" id="KW-1185">Reference proteome</keyword>
<dbReference type="PANTHER" id="PTHR46211:SF14">
    <property type="entry name" value="GLYCEROPHOSPHODIESTER PHOSPHODIESTERASE"/>
    <property type="match status" value="1"/>
</dbReference>
<dbReference type="AlphaFoldDB" id="A0A840C5B6"/>
<feature type="domain" description="GP-PDE" evidence="1">
    <location>
        <begin position="2"/>
        <end position="241"/>
    </location>
</feature>
<name>A0A840C5B6_9RHOB</name>
<dbReference type="PROSITE" id="PS51704">
    <property type="entry name" value="GP_PDE"/>
    <property type="match status" value="1"/>
</dbReference>
<organism evidence="2 3">
    <name type="scientific">Actibacterium naphthalenivorans</name>
    <dbReference type="NCBI Taxonomy" id="1614693"/>
    <lineage>
        <taxon>Bacteria</taxon>
        <taxon>Pseudomonadati</taxon>
        <taxon>Pseudomonadota</taxon>
        <taxon>Alphaproteobacteria</taxon>
        <taxon>Rhodobacterales</taxon>
        <taxon>Roseobacteraceae</taxon>
        <taxon>Actibacterium</taxon>
    </lineage>
</organism>
<dbReference type="EMBL" id="JACIEQ010000001">
    <property type="protein sequence ID" value="MBB4020270.1"/>
    <property type="molecule type" value="Genomic_DNA"/>
</dbReference>
<dbReference type="Proteomes" id="UP000585681">
    <property type="component" value="Unassembled WGS sequence"/>
</dbReference>
<protein>
    <submittedName>
        <fullName evidence="2">Glycerophosphoryl diester phosphodiesterase</fullName>
        <ecNumber evidence="2">3.1.4.46</ecNumber>
    </submittedName>
</protein>
<evidence type="ECO:0000313" key="3">
    <source>
        <dbReference type="Proteomes" id="UP000585681"/>
    </source>
</evidence>
<gene>
    <name evidence="2" type="ORF">GGR17_000061</name>
</gene>
<dbReference type="InterPro" id="IPR017946">
    <property type="entry name" value="PLC-like_Pdiesterase_TIM-brl"/>
</dbReference>
<accession>A0A840C5B6</accession>
<reference evidence="2" key="1">
    <citation type="submission" date="2020-08" db="EMBL/GenBank/DDBJ databases">
        <title>Genomic Encyclopedia of Type Strains, Phase IV (KMG-IV): sequencing the most valuable type-strain genomes for metagenomic binning, comparative biology and taxonomic classification.</title>
        <authorList>
            <person name="Goeker M."/>
        </authorList>
    </citation>
    <scope>NUCLEOTIDE SEQUENCE [LARGE SCALE GENOMIC DNA]</scope>
    <source>
        <strain evidence="2">DSM 105040</strain>
    </source>
</reference>
<dbReference type="PANTHER" id="PTHR46211">
    <property type="entry name" value="GLYCEROPHOSPHORYL DIESTER PHOSPHODIESTERASE"/>
    <property type="match status" value="1"/>
</dbReference>
<dbReference type="CDD" id="cd08565">
    <property type="entry name" value="GDPD_pAtGDE_like"/>
    <property type="match status" value="1"/>
</dbReference>
<evidence type="ECO:0000313" key="2">
    <source>
        <dbReference type="EMBL" id="MBB4020270.1"/>
    </source>
</evidence>
<comment type="caution">
    <text evidence="2">The sequence shown here is derived from an EMBL/GenBank/DDBJ whole genome shotgun (WGS) entry which is preliminary data.</text>
</comment>
<dbReference type="RefSeq" id="WP_054538563.1">
    <property type="nucleotide sequence ID" value="NZ_JACIEQ010000001.1"/>
</dbReference>
<dbReference type="GO" id="GO:0006629">
    <property type="term" value="P:lipid metabolic process"/>
    <property type="evidence" value="ECO:0007669"/>
    <property type="project" value="InterPro"/>
</dbReference>
<dbReference type="GO" id="GO:0008889">
    <property type="term" value="F:glycerophosphodiester phosphodiesterase activity"/>
    <property type="evidence" value="ECO:0007669"/>
    <property type="project" value="UniProtKB-EC"/>
</dbReference>